<evidence type="ECO:0000313" key="1">
    <source>
        <dbReference type="EMBL" id="KAL2650016.1"/>
    </source>
</evidence>
<evidence type="ECO:0000313" key="2">
    <source>
        <dbReference type="Proteomes" id="UP001605036"/>
    </source>
</evidence>
<comment type="caution">
    <text evidence="1">The sequence shown here is derived from an EMBL/GenBank/DDBJ whole genome shotgun (WGS) entry which is preliminary data.</text>
</comment>
<organism evidence="1 2">
    <name type="scientific">Riccia fluitans</name>
    <dbReference type="NCBI Taxonomy" id="41844"/>
    <lineage>
        <taxon>Eukaryota</taxon>
        <taxon>Viridiplantae</taxon>
        <taxon>Streptophyta</taxon>
        <taxon>Embryophyta</taxon>
        <taxon>Marchantiophyta</taxon>
        <taxon>Marchantiopsida</taxon>
        <taxon>Marchantiidae</taxon>
        <taxon>Marchantiales</taxon>
        <taxon>Ricciaceae</taxon>
        <taxon>Riccia</taxon>
    </lineage>
</organism>
<name>A0ABD1ZHA4_9MARC</name>
<dbReference type="EMBL" id="JBHFFA010000001">
    <property type="protein sequence ID" value="KAL2650016.1"/>
    <property type="molecule type" value="Genomic_DNA"/>
</dbReference>
<reference evidence="1 2" key="1">
    <citation type="submission" date="2024-09" db="EMBL/GenBank/DDBJ databases">
        <title>Chromosome-scale assembly of Riccia fluitans.</title>
        <authorList>
            <person name="Paukszto L."/>
            <person name="Sawicki J."/>
            <person name="Karawczyk K."/>
            <person name="Piernik-Szablinska J."/>
            <person name="Szczecinska M."/>
            <person name="Mazdziarz M."/>
        </authorList>
    </citation>
    <scope>NUCLEOTIDE SEQUENCE [LARGE SCALE GENOMIC DNA]</scope>
    <source>
        <strain evidence="1">Rf_01</strain>
        <tissue evidence="1">Aerial parts of the thallus</tissue>
    </source>
</reference>
<protein>
    <submittedName>
        <fullName evidence="1">Uncharacterized protein</fullName>
    </submittedName>
</protein>
<sequence>MEDGKFSKLAVMDEECDMELGFINSNPNYVYDSQPSEARVNLGRAMESKVEEFSPGRALKSEAEEFSPLPKTLEVPVLSSGNTRKKKTVVCKKNWNLL</sequence>
<gene>
    <name evidence="1" type="ORF">R1flu_018144</name>
</gene>
<dbReference type="AlphaFoldDB" id="A0ABD1ZHA4"/>
<accession>A0ABD1ZHA4</accession>
<keyword evidence="2" id="KW-1185">Reference proteome</keyword>
<proteinExistence type="predicted"/>
<dbReference type="Proteomes" id="UP001605036">
    <property type="component" value="Unassembled WGS sequence"/>
</dbReference>